<organism evidence="5">
    <name type="scientific">Fagus sylvatica</name>
    <name type="common">Beechnut</name>
    <dbReference type="NCBI Taxonomy" id="28930"/>
    <lineage>
        <taxon>Eukaryota</taxon>
        <taxon>Viridiplantae</taxon>
        <taxon>Streptophyta</taxon>
        <taxon>Embryophyta</taxon>
        <taxon>Tracheophyta</taxon>
        <taxon>Spermatophyta</taxon>
        <taxon>Magnoliopsida</taxon>
        <taxon>eudicotyledons</taxon>
        <taxon>Gunneridae</taxon>
        <taxon>Pentapetalae</taxon>
        <taxon>rosids</taxon>
        <taxon>fabids</taxon>
        <taxon>Fagales</taxon>
        <taxon>Fagaceae</taxon>
        <taxon>Fagus</taxon>
    </lineage>
</organism>
<comment type="similarity">
    <text evidence="1 2">Belongs to the NAC-beta family.</text>
</comment>
<dbReference type="AlphaFoldDB" id="A0A2N9G858"/>
<dbReference type="CDD" id="cd22055">
    <property type="entry name" value="NAC_BTF3"/>
    <property type="match status" value="1"/>
</dbReference>
<dbReference type="InterPro" id="IPR002715">
    <property type="entry name" value="Nas_poly-pep-assoc_cplx_dom"/>
</dbReference>
<name>A0A2N9G858_FAGSY</name>
<dbReference type="PANTHER" id="PTHR10351">
    <property type="entry name" value="TRANSCRIPTION FACTOR BTF3 FAMILY MEMBER"/>
    <property type="match status" value="1"/>
</dbReference>
<evidence type="ECO:0000256" key="1">
    <source>
        <dbReference type="ARBA" id="ARBA00005296"/>
    </source>
</evidence>
<feature type="domain" description="NAC-A/B" evidence="4">
    <location>
        <begin position="27"/>
        <end position="91"/>
    </location>
</feature>
<protein>
    <recommendedName>
        <fullName evidence="2">Nascent polypeptide-associated complex subunit beta</fullName>
    </recommendedName>
</protein>
<feature type="region of interest" description="Disordered" evidence="3">
    <location>
        <begin position="1"/>
        <end position="30"/>
    </location>
</feature>
<dbReference type="EMBL" id="OIVN01001593">
    <property type="protein sequence ID" value="SPC95713.1"/>
    <property type="molecule type" value="Genomic_DNA"/>
</dbReference>
<evidence type="ECO:0000259" key="4">
    <source>
        <dbReference type="PROSITE" id="PS51151"/>
    </source>
</evidence>
<dbReference type="InterPro" id="IPR038187">
    <property type="entry name" value="NAC_A/B_dom_sf"/>
</dbReference>
<reference evidence="5" key="1">
    <citation type="submission" date="2018-02" db="EMBL/GenBank/DDBJ databases">
        <authorList>
            <person name="Cohen D.B."/>
            <person name="Kent A.D."/>
        </authorList>
    </citation>
    <scope>NUCLEOTIDE SEQUENCE</scope>
</reference>
<dbReference type="Gene3D" id="2.20.70.30">
    <property type="entry name" value="Nascent polypeptide-associated complex domain"/>
    <property type="match status" value="1"/>
</dbReference>
<evidence type="ECO:0000256" key="2">
    <source>
        <dbReference type="RuleBase" id="RU361272"/>
    </source>
</evidence>
<dbReference type="Pfam" id="PF01849">
    <property type="entry name" value="NAC"/>
    <property type="match status" value="1"/>
</dbReference>
<sequence length="133" mass="14628">MKMASAVRTGGKGSIRRKKKAVHRATTTDDKKLQSTLKRIGVNSIPAIEEVNIFKDDLVIQFLNPKELQDLLPGIINQLGPDNLDNLRKLAEHFQKQQPPVGAEATQEDDDDVVPELVAGETFETAAEDGHTT</sequence>
<dbReference type="InterPro" id="IPR039370">
    <property type="entry name" value="BTF3"/>
</dbReference>
<keyword evidence="2" id="KW-0804">Transcription</keyword>
<keyword evidence="2" id="KW-0805">Transcription regulation</keyword>
<gene>
    <name evidence="5" type="ORF">FSB_LOCUS23595</name>
</gene>
<dbReference type="PROSITE" id="PS51151">
    <property type="entry name" value="NAC_AB"/>
    <property type="match status" value="1"/>
</dbReference>
<evidence type="ECO:0000313" key="5">
    <source>
        <dbReference type="EMBL" id="SPC95713.1"/>
    </source>
</evidence>
<dbReference type="SMART" id="SM01407">
    <property type="entry name" value="NAC"/>
    <property type="match status" value="1"/>
</dbReference>
<evidence type="ECO:0000256" key="3">
    <source>
        <dbReference type="SAM" id="MobiDB-lite"/>
    </source>
</evidence>
<proteinExistence type="inferred from homology"/>
<comment type="subunit">
    <text evidence="2">Part of the nascent polypeptide-associated complex (NAC).</text>
</comment>
<feature type="compositionally biased region" description="Basic residues" evidence="3">
    <location>
        <begin position="14"/>
        <end position="23"/>
    </location>
</feature>
<accession>A0A2N9G858</accession>